<accession>A0A161X2G3</accession>
<gene>
    <name evidence="1" type="ORF">CLMAG_07290</name>
</gene>
<reference evidence="1 2" key="1">
    <citation type="submission" date="2016-04" db="EMBL/GenBank/DDBJ databases">
        <title>Genome sequence of Clostridium magnum DSM 2767.</title>
        <authorList>
            <person name="Poehlein A."/>
            <person name="Uhlig R."/>
            <person name="Fischer R."/>
            <person name="Bahl H."/>
            <person name="Daniel R."/>
        </authorList>
    </citation>
    <scope>NUCLEOTIDE SEQUENCE [LARGE SCALE GENOMIC DNA]</scope>
    <source>
        <strain evidence="1 2">DSM 2767</strain>
    </source>
</reference>
<organism evidence="1 2">
    <name type="scientific">Clostridium magnum DSM 2767</name>
    <dbReference type="NCBI Taxonomy" id="1121326"/>
    <lineage>
        <taxon>Bacteria</taxon>
        <taxon>Bacillati</taxon>
        <taxon>Bacillota</taxon>
        <taxon>Clostridia</taxon>
        <taxon>Eubacteriales</taxon>
        <taxon>Clostridiaceae</taxon>
        <taxon>Clostridium</taxon>
    </lineage>
</organism>
<evidence type="ECO:0000313" key="1">
    <source>
        <dbReference type="EMBL" id="KZL93678.1"/>
    </source>
</evidence>
<dbReference type="AlphaFoldDB" id="A0A161X2G3"/>
<proteinExistence type="predicted"/>
<keyword evidence="2" id="KW-1185">Reference proteome</keyword>
<dbReference type="PATRIC" id="fig|1121326.3.peg.684"/>
<sequence length="623" mass="71867">MNKVAFWNSPYPFRDLLLFSVKDKALNNSQIENIRKEALKINLTFLPQRTYGQISNFVITKDLEGFTQKNEVTFFSGIAQLNNKFYFGQKSLPLNESIQKELYDSVGLFTLIDINDENIKITQDFFGCGTLFYFDEKNLFIISNRYHLILLFLSWIGHKGRLDSDKVIATLYSDTTFLSQNISSKMDIIGVKQLAFDHEAKVDKDGWKIAPKESVIDALTGCSNKEYDELLEKGKKEVIDNIRAVIESNLFEKLITDLSGGMDSRSVFGAILNIEDVIKKIEIYTKDIPGSSDLQIAAGLKNLFGGSFYSEIGRPQFPMTVSESFDIWRSYFMGTYYRLAIGAWSPKGENNSQIRFSGGCGEIYRTFWSKIYRNKVDGANSIEELVIRLTNSFSRSAVAAYPNAQNRLNELLVNEISELPGTTPMDKFESHYVYFRNRYHFGMRAYECFHDCLMWFPLMSKSLFKASRSLTFEEKYNSKLMLELTERMQPILIWIDYASKPASNNKTLYNISISDIRFKGCKVLLDSNIDDWNAINLRNKEILQNLREKMNSKFYSDWKNVHQHLQRETINAFYELSSYSSDLDMILGKDFVNYIEKSSSNPRGIYQICSKLSSLRDQIAIFS</sequence>
<evidence type="ECO:0008006" key="3">
    <source>
        <dbReference type="Google" id="ProtNLM"/>
    </source>
</evidence>
<evidence type="ECO:0000313" key="2">
    <source>
        <dbReference type="Proteomes" id="UP000076603"/>
    </source>
</evidence>
<dbReference type="Proteomes" id="UP000076603">
    <property type="component" value="Unassembled WGS sequence"/>
</dbReference>
<comment type="caution">
    <text evidence="1">The sequence shown here is derived from an EMBL/GenBank/DDBJ whole genome shotgun (WGS) entry which is preliminary data.</text>
</comment>
<protein>
    <recommendedName>
        <fullName evidence="3">Asparagine synthetase domain-containing protein</fullName>
    </recommendedName>
</protein>
<name>A0A161X2G3_9CLOT</name>
<dbReference type="OrthoDB" id="6287162at2"/>
<dbReference type="EMBL" id="LWAE01000001">
    <property type="protein sequence ID" value="KZL93678.1"/>
    <property type="molecule type" value="Genomic_DNA"/>
</dbReference>
<dbReference type="RefSeq" id="WP_066618006.1">
    <property type="nucleotide sequence ID" value="NZ_FQXL01000040.1"/>
</dbReference>
<dbReference type="STRING" id="1121326.CLMAG_07290"/>